<protein>
    <submittedName>
        <fullName evidence="1">Uncharacterized protein</fullName>
    </submittedName>
</protein>
<keyword evidence="2" id="KW-1185">Reference proteome</keyword>
<proteinExistence type="predicted"/>
<sequence length="282" mass="31506">PLTDRWNKVFGALAGMPRGDSWQRVHDGAVRAICVARMLLHNLPQKYQDHRRGKYPALSCGISHGGGQLCPSNLHWRRDIAAIVSYLLQDASFSRLSGFANCILQTYAPRLHRYCCDTLDALQVRDPQLTRPFINSAFAACCFNLGLQTVSYPHRDHANLSWGWCAITALGSFEPSRGGHLVLWDLNCAVPLRPGATVLIPSALLEHSNAAILANEERFSFVQFSAGGLFRWVENGFQTEAAWRSKATQEEIRMRDADAHLRWARGLDMLSTIDEFAPSNSK</sequence>
<evidence type="ECO:0000313" key="2">
    <source>
        <dbReference type="Proteomes" id="UP000807469"/>
    </source>
</evidence>
<dbReference type="OrthoDB" id="3025143at2759"/>
<accession>A0A9P5YQF5</accession>
<evidence type="ECO:0000313" key="1">
    <source>
        <dbReference type="EMBL" id="KAF9473569.1"/>
    </source>
</evidence>
<dbReference type="Gene3D" id="3.60.130.30">
    <property type="match status" value="1"/>
</dbReference>
<comment type="caution">
    <text evidence="1">The sequence shown here is derived from an EMBL/GenBank/DDBJ whole genome shotgun (WGS) entry which is preliminary data.</text>
</comment>
<name>A0A9P5YQF5_9AGAR</name>
<dbReference type="AlphaFoldDB" id="A0A9P5YQF5"/>
<reference evidence="1" key="1">
    <citation type="submission" date="2020-11" db="EMBL/GenBank/DDBJ databases">
        <authorList>
            <consortium name="DOE Joint Genome Institute"/>
            <person name="Ahrendt S."/>
            <person name="Riley R."/>
            <person name="Andreopoulos W."/>
            <person name="Labutti K."/>
            <person name="Pangilinan J."/>
            <person name="Ruiz-Duenas F.J."/>
            <person name="Barrasa J.M."/>
            <person name="Sanchez-Garcia M."/>
            <person name="Camarero S."/>
            <person name="Miyauchi S."/>
            <person name="Serrano A."/>
            <person name="Linde D."/>
            <person name="Babiker R."/>
            <person name="Drula E."/>
            <person name="Ayuso-Fernandez I."/>
            <person name="Pacheco R."/>
            <person name="Padilla G."/>
            <person name="Ferreira P."/>
            <person name="Barriuso J."/>
            <person name="Kellner H."/>
            <person name="Castanera R."/>
            <person name="Alfaro M."/>
            <person name="Ramirez L."/>
            <person name="Pisabarro A.G."/>
            <person name="Kuo A."/>
            <person name="Tritt A."/>
            <person name="Lipzen A."/>
            <person name="He G."/>
            <person name="Yan M."/>
            <person name="Ng V."/>
            <person name="Cullen D."/>
            <person name="Martin F."/>
            <person name="Rosso M.-N."/>
            <person name="Henrissat B."/>
            <person name="Hibbett D."/>
            <person name="Martinez A.T."/>
            <person name="Grigoriev I.V."/>
        </authorList>
    </citation>
    <scope>NUCLEOTIDE SEQUENCE</scope>
    <source>
        <strain evidence="1">CIRM-BRFM 674</strain>
    </source>
</reference>
<feature type="non-terminal residue" evidence="1">
    <location>
        <position position="1"/>
    </location>
</feature>
<gene>
    <name evidence="1" type="ORF">BDN70DRAFT_817036</name>
</gene>
<dbReference type="EMBL" id="MU155432">
    <property type="protein sequence ID" value="KAF9473569.1"/>
    <property type="molecule type" value="Genomic_DNA"/>
</dbReference>
<organism evidence="1 2">
    <name type="scientific">Pholiota conissans</name>
    <dbReference type="NCBI Taxonomy" id="109636"/>
    <lineage>
        <taxon>Eukaryota</taxon>
        <taxon>Fungi</taxon>
        <taxon>Dikarya</taxon>
        <taxon>Basidiomycota</taxon>
        <taxon>Agaricomycotina</taxon>
        <taxon>Agaricomycetes</taxon>
        <taxon>Agaricomycetidae</taxon>
        <taxon>Agaricales</taxon>
        <taxon>Agaricineae</taxon>
        <taxon>Strophariaceae</taxon>
        <taxon>Pholiota</taxon>
    </lineage>
</organism>
<dbReference type="Proteomes" id="UP000807469">
    <property type="component" value="Unassembled WGS sequence"/>
</dbReference>